<dbReference type="Proteomes" id="UP000608420">
    <property type="component" value="Unassembled WGS sequence"/>
</dbReference>
<dbReference type="SMART" id="SM00342">
    <property type="entry name" value="HTH_ARAC"/>
    <property type="match status" value="1"/>
</dbReference>
<evidence type="ECO:0000259" key="5">
    <source>
        <dbReference type="PROSITE" id="PS50983"/>
    </source>
</evidence>
<organism evidence="6 7">
    <name type="scientific">Paenibacillus aceti</name>
    <dbReference type="NCBI Taxonomy" id="1820010"/>
    <lineage>
        <taxon>Bacteria</taxon>
        <taxon>Bacillati</taxon>
        <taxon>Bacillota</taxon>
        <taxon>Bacilli</taxon>
        <taxon>Bacillales</taxon>
        <taxon>Paenibacillaceae</taxon>
        <taxon>Paenibacillus</taxon>
    </lineage>
</organism>
<evidence type="ECO:0000313" key="6">
    <source>
        <dbReference type="EMBL" id="GGG20295.1"/>
    </source>
</evidence>
<dbReference type="PANTHER" id="PTHR43280">
    <property type="entry name" value="ARAC-FAMILY TRANSCRIPTIONAL REGULATOR"/>
    <property type="match status" value="1"/>
</dbReference>
<dbReference type="Pfam" id="PF12833">
    <property type="entry name" value="HTH_18"/>
    <property type="match status" value="1"/>
</dbReference>
<dbReference type="SUPFAM" id="SSF53807">
    <property type="entry name" value="Helical backbone' metal receptor"/>
    <property type="match status" value="1"/>
</dbReference>
<dbReference type="RefSeq" id="WP_120461665.1">
    <property type="nucleotide sequence ID" value="NZ_BMIW01000070.1"/>
</dbReference>
<dbReference type="PROSITE" id="PS00041">
    <property type="entry name" value="HTH_ARAC_FAMILY_1"/>
    <property type="match status" value="1"/>
</dbReference>
<name>A0ABQ1WB17_9BACL</name>
<dbReference type="PROSITE" id="PS01124">
    <property type="entry name" value="HTH_ARAC_FAMILY_2"/>
    <property type="match status" value="1"/>
</dbReference>
<dbReference type="Gene3D" id="1.10.10.60">
    <property type="entry name" value="Homeodomain-like"/>
    <property type="match status" value="2"/>
</dbReference>
<protein>
    <recommendedName>
        <fullName evidence="8">AraC family transcriptional regulator</fullName>
    </recommendedName>
</protein>
<dbReference type="PANTHER" id="PTHR43280:SF28">
    <property type="entry name" value="HTH-TYPE TRANSCRIPTIONAL ACTIVATOR RHAS"/>
    <property type="match status" value="1"/>
</dbReference>
<dbReference type="SUPFAM" id="SSF46689">
    <property type="entry name" value="Homeodomain-like"/>
    <property type="match status" value="2"/>
</dbReference>
<dbReference type="Pfam" id="PF01497">
    <property type="entry name" value="Peripla_BP_2"/>
    <property type="match status" value="1"/>
</dbReference>
<keyword evidence="1" id="KW-0805">Transcription regulation</keyword>
<sequence length="553" mass="62828">MDYIVPEWVESRFPLYAVSSIHSLYCTSSMPLHPIHEDSAVLIAIAGGRGILSAYDQIYELEEGSIMLVPAHIDAVLRAKLPHPLHAYKLVIHAYEQERGGAAGALVRSSEIVSSSIFRYYPTKTEMITHIEELYTHRLPVSELRHVQNQLLLHQLLLELLEQQNAGFEAAETDSQPSIDRSIAYLEMHYSERITREKLAAMAGVSHSHFSILFKQQTGFSPSEYLSRLRVHRAKELLLSESGTLREIAQKVGYKDEFYLSRRFKQQTGISPSAYTQDGVQRVAALLSPYASHLLMLGVEPTVTLTDTSEYVNTADLQPQLMKLIDIHSPLEQVKTMLLHNHVELIIAATEHLQQYGLSSEQLRAIAPVVEIAWMKLGWKEHLRLIARAIQRSERAEQWLHEFEQEERVARLQLEHTPVAEEIITILVVKPEGLFVYGGRNVGYVIYQSLGLQPPALIAEEMSRQGDQFHSVMIEETDLGRYAGSRILVVVYPDEKGEKVHADDFFRSTSWMALPAVQQHKVDFLDVDEWVPYNPVSIRLQLQRALVLLGGYQ</sequence>
<keyword evidence="2" id="KW-0238">DNA-binding</keyword>
<gene>
    <name evidence="6" type="ORF">GCM10010913_48130</name>
</gene>
<evidence type="ECO:0000256" key="2">
    <source>
        <dbReference type="ARBA" id="ARBA00023125"/>
    </source>
</evidence>
<reference evidence="7" key="1">
    <citation type="journal article" date="2019" name="Int. J. Syst. Evol. Microbiol.">
        <title>The Global Catalogue of Microorganisms (GCM) 10K type strain sequencing project: providing services to taxonomists for standard genome sequencing and annotation.</title>
        <authorList>
            <consortium name="The Broad Institute Genomics Platform"/>
            <consortium name="The Broad Institute Genome Sequencing Center for Infectious Disease"/>
            <person name="Wu L."/>
            <person name="Ma J."/>
        </authorList>
    </citation>
    <scope>NUCLEOTIDE SEQUENCE [LARGE SCALE GENOMIC DNA]</scope>
    <source>
        <strain evidence="7">CGMCC 1.15420</strain>
    </source>
</reference>
<evidence type="ECO:0000259" key="4">
    <source>
        <dbReference type="PROSITE" id="PS01124"/>
    </source>
</evidence>
<evidence type="ECO:0000256" key="1">
    <source>
        <dbReference type="ARBA" id="ARBA00023015"/>
    </source>
</evidence>
<evidence type="ECO:0000313" key="7">
    <source>
        <dbReference type="Proteomes" id="UP000608420"/>
    </source>
</evidence>
<dbReference type="Gene3D" id="3.40.50.1980">
    <property type="entry name" value="Nitrogenase molybdenum iron protein domain"/>
    <property type="match status" value="2"/>
</dbReference>
<accession>A0ABQ1WB17</accession>
<keyword evidence="3" id="KW-0804">Transcription</keyword>
<comment type="caution">
    <text evidence="6">The sequence shown here is derived from an EMBL/GenBank/DDBJ whole genome shotgun (WGS) entry which is preliminary data.</text>
</comment>
<feature type="domain" description="HTH araC/xylS-type" evidence="4">
    <location>
        <begin position="180"/>
        <end position="278"/>
    </location>
</feature>
<dbReference type="InterPro" id="IPR018060">
    <property type="entry name" value="HTH_AraC"/>
</dbReference>
<dbReference type="PROSITE" id="PS50983">
    <property type="entry name" value="FE_B12_PBP"/>
    <property type="match status" value="1"/>
</dbReference>
<dbReference type="SUPFAM" id="SSF51215">
    <property type="entry name" value="Regulatory protein AraC"/>
    <property type="match status" value="1"/>
</dbReference>
<evidence type="ECO:0008006" key="8">
    <source>
        <dbReference type="Google" id="ProtNLM"/>
    </source>
</evidence>
<evidence type="ECO:0000256" key="3">
    <source>
        <dbReference type="ARBA" id="ARBA00023163"/>
    </source>
</evidence>
<proteinExistence type="predicted"/>
<dbReference type="InterPro" id="IPR009057">
    <property type="entry name" value="Homeodomain-like_sf"/>
</dbReference>
<dbReference type="InterPro" id="IPR002491">
    <property type="entry name" value="ABC_transptr_periplasmic_BD"/>
</dbReference>
<keyword evidence="7" id="KW-1185">Reference proteome</keyword>
<dbReference type="EMBL" id="BMIW01000070">
    <property type="protein sequence ID" value="GGG20295.1"/>
    <property type="molecule type" value="Genomic_DNA"/>
</dbReference>
<dbReference type="InterPro" id="IPR018062">
    <property type="entry name" value="HTH_AraC-typ_CS"/>
</dbReference>
<feature type="domain" description="Fe/B12 periplasmic-binding" evidence="5">
    <location>
        <begin position="282"/>
        <end position="553"/>
    </location>
</feature>
<dbReference type="InterPro" id="IPR037923">
    <property type="entry name" value="HTH-like"/>
</dbReference>